<evidence type="ECO:0000313" key="2">
    <source>
        <dbReference type="Proteomes" id="UP001150924"/>
    </source>
</evidence>
<evidence type="ECO:0000313" key="1">
    <source>
        <dbReference type="EMBL" id="MCY1013795.1"/>
    </source>
</evidence>
<name>A0A9X3J401_9BACT</name>
<dbReference type="EMBL" id="JAPNKE010000002">
    <property type="protein sequence ID" value="MCY1013795.1"/>
    <property type="molecule type" value="Genomic_DNA"/>
</dbReference>
<dbReference type="AlphaFoldDB" id="A0A9X3J401"/>
<sequence>MRTTVEVFTPEQRAELLQDLEVILYEDEDDQLRELRCRAHFGRFVHSAVLNTTFVVSKLVRRSGRVWV</sequence>
<protein>
    <submittedName>
        <fullName evidence="1">Uncharacterized protein</fullName>
    </submittedName>
</protein>
<accession>A0A9X3J401</accession>
<reference evidence="1" key="1">
    <citation type="submission" date="2022-11" db="EMBL/GenBank/DDBJ databases">
        <title>Minimal conservation of predation-associated metabolite biosynthetic gene clusters underscores biosynthetic potential of Myxococcota including descriptions for ten novel species: Archangium lansinium sp. nov., Myxococcus landrumus sp. nov., Nannocystis bai.</title>
        <authorList>
            <person name="Ahearne A."/>
            <person name="Stevens C."/>
            <person name="Phillips K."/>
        </authorList>
    </citation>
    <scope>NUCLEOTIDE SEQUENCE</scope>
    <source>
        <strain evidence="1">Na p29</strain>
    </source>
</reference>
<proteinExistence type="predicted"/>
<dbReference type="RefSeq" id="WP_267777929.1">
    <property type="nucleotide sequence ID" value="NZ_JAPNKE010000002.1"/>
</dbReference>
<comment type="caution">
    <text evidence="1">The sequence shown here is derived from an EMBL/GenBank/DDBJ whole genome shotgun (WGS) entry which is preliminary data.</text>
</comment>
<dbReference type="Proteomes" id="UP001150924">
    <property type="component" value="Unassembled WGS sequence"/>
</dbReference>
<keyword evidence="2" id="KW-1185">Reference proteome</keyword>
<organism evidence="1 2">
    <name type="scientific">Nannocystis pusilla</name>
    <dbReference type="NCBI Taxonomy" id="889268"/>
    <lineage>
        <taxon>Bacteria</taxon>
        <taxon>Pseudomonadati</taxon>
        <taxon>Myxococcota</taxon>
        <taxon>Polyangia</taxon>
        <taxon>Nannocystales</taxon>
        <taxon>Nannocystaceae</taxon>
        <taxon>Nannocystis</taxon>
    </lineage>
</organism>
<gene>
    <name evidence="1" type="ORF">OV079_51380</name>
</gene>